<dbReference type="PANTHER" id="PTHR30441:SF4">
    <property type="entry name" value="PROTEIN ASMA"/>
    <property type="match status" value="1"/>
</dbReference>
<keyword evidence="4" id="KW-1185">Reference proteome</keyword>
<dbReference type="EMBL" id="JAMFMB010000007">
    <property type="protein sequence ID" value="MCL6283407.1"/>
    <property type="molecule type" value="Genomic_DNA"/>
</dbReference>
<evidence type="ECO:0000259" key="2">
    <source>
        <dbReference type="Pfam" id="PF05170"/>
    </source>
</evidence>
<dbReference type="PANTHER" id="PTHR30441">
    <property type="entry name" value="DUF748 DOMAIN-CONTAINING PROTEIN"/>
    <property type="match status" value="1"/>
</dbReference>
<dbReference type="InterPro" id="IPR052894">
    <property type="entry name" value="AsmA-related"/>
</dbReference>
<gene>
    <name evidence="3" type="ORF">M3P21_07655</name>
</gene>
<reference evidence="3" key="1">
    <citation type="submission" date="2022-05" db="EMBL/GenBank/DDBJ databases">
        <authorList>
            <person name="Park J.-S."/>
        </authorList>
    </citation>
    <scope>NUCLEOTIDE SEQUENCE</scope>
    <source>
        <strain evidence="3">2012CJ41-6</strain>
    </source>
</reference>
<evidence type="ECO:0000256" key="1">
    <source>
        <dbReference type="SAM" id="MobiDB-lite"/>
    </source>
</evidence>
<protein>
    <submittedName>
        <fullName evidence="3">AsmA family protein</fullName>
    </submittedName>
</protein>
<evidence type="ECO:0000313" key="4">
    <source>
        <dbReference type="Proteomes" id="UP001203880"/>
    </source>
</evidence>
<dbReference type="Pfam" id="PF05170">
    <property type="entry name" value="AsmA"/>
    <property type="match status" value="2"/>
</dbReference>
<feature type="domain" description="AsmA" evidence="2">
    <location>
        <begin position="8"/>
        <end position="189"/>
    </location>
</feature>
<feature type="compositionally biased region" description="Low complexity" evidence="1">
    <location>
        <begin position="131"/>
        <end position="147"/>
    </location>
</feature>
<feature type="region of interest" description="Disordered" evidence="1">
    <location>
        <begin position="337"/>
        <end position="361"/>
    </location>
</feature>
<dbReference type="RefSeq" id="WP_249708352.1">
    <property type="nucleotide sequence ID" value="NZ_JAMFMB010000007.1"/>
</dbReference>
<sequence>MRWLFRIVFIIVAVLGLVIGTLLLLPGEKLAQIAADQIRAETGREVTFDGKVKVSFWPVLGLETGPFTVANAPWAKSGPMLSAERLSVGVSAPDLLTGAIRIKKLLADRPTLRLDVQGDKANWDLSKPQVATADASTSSAGSSTEGDATATEFTLEQLILTDAQLIYTRDGKVELQQAGVDLTASWPKADGPLDLKAKLSLGGDPLAITAELANPQVLNDGRASPVTLDISSAAGTVGFDGRFSREGDAAGQVTLDSSDTARLLAAFGQRGVDIPQGLGRSARVTGKVTYTHDGRLSLRKMALKLDGNQLNGGADVTLAGKPNVKVNLRAKTLDFSKMTPTGTKSSGGGGGGAAGSDQATGWSTSPIDASSLGLVDGTINLTAQAVKLPEFDLGKTRMTLKIERARAVLRLKEVSVFSGLLSGRLVANNRNGLSVGGNLSAKDIDLGQALTAIADVTRFSGQASGTLKFLGVGQTENQIMHSLSGSGSASMGRGVISGFDLHRLMDGHTRTGGTTVFNSLTASFSMENGNLDNQDLLLTLDNYRADGKGRVGIGARDIDYLFTPVLLRANSGKGREVPIRIVGPWADPSIRPDLKKVIEAAAEAELDKIGDTAKKALHGKLSEELDAPIESTEDAEDALKNKLEDEAKKGLLKLFGGD</sequence>
<feature type="domain" description="AsmA" evidence="2">
    <location>
        <begin position="296"/>
        <end position="536"/>
    </location>
</feature>
<feature type="region of interest" description="Disordered" evidence="1">
    <location>
        <begin position="127"/>
        <end position="147"/>
    </location>
</feature>
<dbReference type="Proteomes" id="UP001203880">
    <property type="component" value="Unassembled WGS sequence"/>
</dbReference>
<name>A0ABT0Q1E7_9RHOB</name>
<evidence type="ECO:0000313" key="3">
    <source>
        <dbReference type="EMBL" id="MCL6283407.1"/>
    </source>
</evidence>
<dbReference type="InterPro" id="IPR007844">
    <property type="entry name" value="AsmA"/>
</dbReference>
<organism evidence="3 4">
    <name type="scientific">Ruegeria spongiae</name>
    <dbReference type="NCBI Taxonomy" id="2942209"/>
    <lineage>
        <taxon>Bacteria</taxon>
        <taxon>Pseudomonadati</taxon>
        <taxon>Pseudomonadota</taxon>
        <taxon>Alphaproteobacteria</taxon>
        <taxon>Rhodobacterales</taxon>
        <taxon>Roseobacteraceae</taxon>
        <taxon>Ruegeria</taxon>
    </lineage>
</organism>
<proteinExistence type="predicted"/>
<feature type="compositionally biased region" description="Gly residues" evidence="1">
    <location>
        <begin position="345"/>
        <end position="354"/>
    </location>
</feature>
<accession>A0ABT0Q1E7</accession>
<comment type="caution">
    <text evidence="3">The sequence shown here is derived from an EMBL/GenBank/DDBJ whole genome shotgun (WGS) entry which is preliminary data.</text>
</comment>